<dbReference type="STRING" id="1076935.U4LB78"/>
<dbReference type="OrthoDB" id="8062037at2759"/>
<accession>U4LB78</accession>
<evidence type="ECO:0000256" key="4">
    <source>
        <dbReference type="PROSITE-ProRule" id="PRU00175"/>
    </source>
</evidence>
<dbReference type="InterPro" id="IPR013083">
    <property type="entry name" value="Znf_RING/FYVE/PHD"/>
</dbReference>
<dbReference type="GO" id="GO:0006511">
    <property type="term" value="P:ubiquitin-dependent protein catabolic process"/>
    <property type="evidence" value="ECO:0007669"/>
    <property type="project" value="TreeGrafter"/>
</dbReference>
<dbReference type="SUPFAM" id="SSF57850">
    <property type="entry name" value="RING/U-box"/>
    <property type="match status" value="1"/>
</dbReference>
<dbReference type="EMBL" id="HF936502">
    <property type="protein sequence ID" value="CCX16708.1"/>
    <property type="molecule type" value="Genomic_DNA"/>
</dbReference>
<dbReference type="GO" id="GO:0061630">
    <property type="term" value="F:ubiquitin protein ligase activity"/>
    <property type="evidence" value="ECO:0007669"/>
    <property type="project" value="TreeGrafter"/>
</dbReference>
<dbReference type="SMART" id="SM00184">
    <property type="entry name" value="RING"/>
    <property type="match status" value="1"/>
</dbReference>
<dbReference type="PANTHER" id="PTHR45931:SF3">
    <property type="entry name" value="RING ZINC FINGER-CONTAINING PROTEIN"/>
    <property type="match status" value="1"/>
</dbReference>
<keyword evidence="2 4" id="KW-0863">Zinc-finger</keyword>
<evidence type="ECO:0000256" key="1">
    <source>
        <dbReference type="ARBA" id="ARBA00022723"/>
    </source>
</evidence>
<evidence type="ECO:0000313" key="6">
    <source>
        <dbReference type="EMBL" id="CCX16708.1"/>
    </source>
</evidence>
<dbReference type="InterPro" id="IPR051834">
    <property type="entry name" value="RING_finger_E3_ligase"/>
</dbReference>
<proteinExistence type="predicted"/>
<gene>
    <name evidence="6" type="ORF">PCON_03449</name>
</gene>
<sequence>MAKSDPPVLQFGVSRTPTAECPISNMQEVKFDIVQLDTKNIVYMRPNAIPLSLRVIRKALKLWISQEIVDSNTLLGYSDVLECGQAEGSCPICYEGYVTSDEIRKLKPCKHFYHKHCVDQWLNARRPDETVCPTCMDDVLPVTAGFTDIIPAGDD</sequence>
<keyword evidence="1" id="KW-0479">Metal-binding</keyword>
<dbReference type="AlphaFoldDB" id="U4LB78"/>
<dbReference type="InterPro" id="IPR001841">
    <property type="entry name" value="Znf_RING"/>
</dbReference>
<dbReference type="PROSITE" id="PS50089">
    <property type="entry name" value="ZF_RING_2"/>
    <property type="match status" value="1"/>
</dbReference>
<dbReference type="Pfam" id="PF13639">
    <property type="entry name" value="zf-RING_2"/>
    <property type="match status" value="1"/>
</dbReference>
<dbReference type="Gene3D" id="3.30.40.10">
    <property type="entry name" value="Zinc/RING finger domain, C3HC4 (zinc finger)"/>
    <property type="match status" value="1"/>
</dbReference>
<dbReference type="GO" id="GO:0005634">
    <property type="term" value="C:nucleus"/>
    <property type="evidence" value="ECO:0007669"/>
    <property type="project" value="TreeGrafter"/>
</dbReference>
<protein>
    <submittedName>
        <fullName evidence="6">Similar to Uncharacterized RING finger protein C4G3.12c acc. no. P87237</fullName>
    </submittedName>
</protein>
<evidence type="ECO:0000256" key="3">
    <source>
        <dbReference type="ARBA" id="ARBA00022833"/>
    </source>
</evidence>
<evidence type="ECO:0000259" key="5">
    <source>
        <dbReference type="PROSITE" id="PS50089"/>
    </source>
</evidence>
<dbReference type="GO" id="GO:0008270">
    <property type="term" value="F:zinc ion binding"/>
    <property type="evidence" value="ECO:0007669"/>
    <property type="project" value="UniProtKB-KW"/>
</dbReference>
<feature type="domain" description="RING-type" evidence="5">
    <location>
        <begin position="90"/>
        <end position="135"/>
    </location>
</feature>
<keyword evidence="7" id="KW-1185">Reference proteome</keyword>
<evidence type="ECO:0000256" key="2">
    <source>
        <dbReference type="ARBA" id="ARBA00022771"/>
    </source>
</evidence>
<dbReference type="Proteomes" id="UP000018144">
    <property type="component" value="Unassembled WGS sequence"/>
</dbReference>
<reference evidence="6 7" key="1">
    <citation type="journal article" date="2013" name="PLoS Genet.">
        <title>The genome and development-dependent transcriptomes of Pyronema confluens: a window into fungal evolution.</title>
        <authorList>
            <person name="Traeger S."/>
            <person name="Altegoer F."/>
            <person name="Freitag M."/>
            <person name="Gabaldon T."/>
            <person name="Kempken F."/>
            <person name="Kumar A."/>
            <person name="Marcet-Houben M."/>
            <person name="Poggeler S."/>
            <person name="Stajich J.E."/>
            <person name="Nowrousian M."/>
        </authorList>
    </citation>
    <scope>NUCLEOTIDE SEQUENCE [LARGE SCALE GENOMIC DNA]</scope>
    <source>
        <strain evidence="7">CBS 100304</strain>
        <tissue evidence="6">Vegetative mycelium</tissue>
    </source>
</reference>
<evidence type="ECO:0000313" key="7">
    <source>
        <dbReference type="Proteomes" id="UP000018144"/>
    </source>
</evidence>
<organism evidence="6 7">
    <name type="scientific">Pyronema omphalodes (strain CBS 100304)</name>
    <name type="common">Pyronema confluens</name>
    <dbReference type="NCBI Taxonomy" id="1076935"/>
    <lineage>
        <taxon>Eukaryota</taxon>
        <taxon>Fungi</taxon>
        <taxon>Dikarya</taxon>
        <taxon>Ascomycota</taxon>
        <taxon>Pezizomycotina</taxon>
        <taxon>Pezizomycetes</taxon>
        <taxon>Pezizales</taxon>
        <taxon>Pyronemataceae</taxon>
        <taxon>Pyronema</taxon>
    </lineage>
</organism>
<keyword evidence="3" id="KW-0862">Zinc</keyword>
<dbReference type="PANTHER" id="PTHR45931">
    <property type="entry name" value="SI:CH211-59O9.10"/>
    <property type="match status" value="1"/>
</dbReference>
<name>U4LB78_PYROM</name>